<comment type="caution">
    <text evidence="1">The sequence shown here is derived from an EMBL/GenBank/DDBJ whole genome shotgun (WGS) entry which is preliminary data.</text>
</comment>
<dbReference type="AlphaFoldDB" id="A0A9P1IC73"/>
<evidence type="ECO:0000313" key="1">
    <source>
        <dbReference type="EMBL" id="CAI5442050.1"/>
    </source>
</evidence>
<keyword evidence="2" id="KW-1185">Reference proteome</keyword>
<organism evidence="1 2">
    <name type="scientific">Caenorhabditis angaria</name>
    <dbReference type="NCBI Taxonomy" id="860376"/>
    <lineage>
        <taxon>Eukaryota</taxon>
        <taxon>Metazoa</taxon>
        <taxon>Ecdysozoa</taxon>
        <taxon>Nematoda</taxon>
        <taxon>Chromadorea</taxon>
        <taxon>Rhabditida</taxon>
        <taxon>Rhabditina</taxon>
        <taxon>Rhabditomorpha</taxon>
        <taxon>Rhabditoidea</taxon>
        <taxon>Rhabditidae</taxon>
        <taxon>Peloderinae</taxon>
        <taxon>Caenorhabditis</taxon>
    </lineage>
</organism>
<accession>A0A9P1IC73</accession>
<gene>
    <name evidence="1" type="ORF">CAMP_LOCUS4687</name>
</gene>
<name>A0A9P1IC73_9PELO</name>
<sequence>MRCLKYFQDCQQFLSQNNKNQSFLESLSPKKLPTSKSNYFGMKKIPYYFINRDGQIKVGREVSGGIGVWGAGVAVNQGVRDYWSETTEVGANWIEGKYGVKSGWSVPLVQSLGVEGGKHTMVGFESNLLHFYSQSVSTFGKNCGNSMRFL</sequence>
<reference evidence="1" key="1">
    <citation type="submission" date="2022-11" db="EMBL/GenBank/DDBJ databases">
        <authorList>
            <person name="Kikuchi T."/>
        </authorList>
    </citation>
    <scope>NUCLEOTIDE SEQUENCE</scope>
    <source>
        <strain evidence="1">PS1010</strain>
    </source>
</reference>
<proteinExistence type="predicted"/>
<evidence type="ECO:0000313" key="2">
    <source>
        <dbReference type="Proteomes" id="UP001152747"/>
    </source>
</evidence>
<dbReference type="EMBL" id="CANHGI010000002">
    <property type="protein sequence ID" value="CAI5442050.1"/>
    <property type="molecule type" value="Genomic_DNA"/>
</dbReference>
<protein>
    <submittedName>
        <fullName evidence="1">Uncharacterized protein</fullName>
    </submittedName>
</protein>
<dbReference type="OrthoDB" id="5801899at2759"/>
<dbReference type="Proteomes" id="UP001152747">
    <property type="component" value="Unassembled WGS sequence"/>
</dbReference>